<organism evidence="1">
    <name type="scientific">uncultured Rubrobacteraceae bacterium</name>
    <dbReference type="NCBI Taxonomy" id="349277"/>
    <lineage>
        <taxon>Bacteria</taxon>
        <taxon>Bacillati</taxon>
        <taxon>Actinomycetota</taxon>
        <taxon>Rubrobacteria</taxon>
        <taxon>Rubrobacterales</taxon>
        <taxon>Rubrobacteraceae</taxon>
        <taxon>environmental samples</taxon>
    </lineage>
</organism>
<feature type="non-terminal residue" evidence="1">
    <location>
        <position position="39"/>
    </location>
</feature>
<sequence length="39" mass="4359">GRVRLPHHRRMFCPNGLLGGWSRGLTKGCRSPRRSAVSV</sequence>
<reference evidence="1" key="1">
    <citation type="submission" date="2020-02" db="EMBL/GenBank/DDBJ databases">
        <authorList>
            <person name="Meier V. D."/>
        </authorList>
    </citation>
    <scope>NUCLEOTIDE SEQUENCE</scope>
    <source>
        <strain evidence="1">AVDCRST_MAG03</strain>
    </source>
</reference>
<gene>
    <name evidence="1" type="ORF">AVDCRST_MAG03-2459</name>
</gene>
<proteinExistence type="predicted"/>
<feature type="non-terminal residue" evidence="1">
    <location>
        <position position="1"/>
    </location>
</feature>
<name>A0A6J4PMT6_9ACTN</name>
<dbReference type="EMBL" id="CADCUT010000153">
    <property type="protein sequence ID" value="CAA9420402.1"/>
    <property type="molecule type" value="Genomic_DNA"/>
</dbReference>
<accession>A0A6J4PMT6</accession>
<dbReference type="AlphaFoldDB" id="A0A6J4PMT6"/>
<protein>
    <submittedName>
        <fullName evidence="1">Uncharacterized protein</fullName>
    </submittedName>
</protein>
<evidence type="ECO:0000313" key="1">
    <source>
        <dbReference type="EMBL" id="CAA9420402.1"/>
    </source>
</evidence>